<accession>A0A3S0WNT3</accession>
<dbReference type="EMBL" id="RZIJ01000003">
    <property type="protein sequence ID" value="RUQ74518.1"/>
    <property type="molecule type" value="Genomic_DNA"/>
</dbReference>
<feature type="region of interest" description="Disordered" evidence="1">
    <location>
        <begin position="131"/>
        <end position="230"/>
    </location>
</feature>
<dbReference type="AlphaFoldDB" id="A0A3S0WNT3"/>
<evidence type="ECO:0000256" key="1">
    <source>
        <dbReference type="SAM" id="MobiDB-lite"/>
    </source>
</evidence>
<protein>
    <submittedName>
        <fullName evidence="2">Uncharacterized protein</fullName>
    </submittedName>
</protein>
<organism evidence="2 3">
    <name type="scientific">Azospirillum doebereinerae</name>
    <dbReference type="NCBI Taxonomy" id="92933"/>
    <lineage>
        <taxon>Bacteria</taxon>
        <taxon>Pseudomonadati</taxon>
        <taxon>Pseudomonadota</taxon>
        <taxon>Alphaproteobacteria</taxon>
        <taxon>Rhodospirillales</taxon>
        <taxon>Azospirillaceae</taxon>
        <taxon>Azospirillum</taxon>
    </lineage>
</organism>
<dbReference type="OrthoDB" id="7301396at2"/>
<reference evidence="2 3" key="1">
    <citation type="submission" date="2018-12" db="EMBL/GenBank/DDBJ databases">
        <authorList>
            <person name="Yang Y."/>
        </authorList>
    </citation>
    <scope>NUCLEOTIDE SEQUENCE [LARGE SCALE GENOMIC DNA]</scope>
    <source>
        <strain evidence="2 3">GSF71</strain>
    </source>
</reference>
<gene>
    <name evidence="2" type="ORF">EJ913_05580</name>
</gene>
<dbReference type="RefSeq" id="WP_126995641.1">
    <property type="nucleotide sequence ID" value="NZ_JBNPXW010000006.1"/>
</dbReference>
<sequence>MPLDAPATPAAALPRWAEDPPVPPDGSLVPGSRFAEEQWVMAAGMLARGASFLHVARALGCSRTTLWRAYYGSQALRVRVWWERQALNREAELRLSSLRDLVAQQVERLVAMGDPATVRWAADRLGLFGAPSGAFQSQPATDPPQPPKPSPAPEAGGFADLKPDRDPPLPGGRGDPDPLDGMYECRSVPGEEAECARPALSERGPIEDANVPSNPPPSALDDAVPGAFREQTQPDPSLIAAILARPEADGPKGVYPWTLNPDDAYPSLGSAEERRGQGPCGRRGGGRDG</sequence>
<evidence type="ECO:0000313" key="2">
    <source>
        <dbReference type="EMBL" id="RUQ74518.1"/>
    </source>
</evidence>
<proteinExistence type="predicted"/>
<feature type="region of interest" description="Disordered" evidence="1">
    <location>
        <begin position="1"/>
        <end position="27"/>
    </location>
</feature>
<feature type="compositionally biased region" description="Pro residues" evidence="1">
    <location>
        <begin position="141"/>
        <end position="152"/>
    </location>
</feature>
<keyword evidence="3" id="KW-1185">Reference proteome</keyword>
<comment type="caution">
    <text evidence="2">The sequence shown here is derived from an EMBL/GenBank/DDBJ whole genome shotgun (WGS) entry which is preliminary data.</text>
</comment>
<name>A0A3S0WNT3_9PROT</name>
<dbReference type="Proteomes" id="UP000280346">
    <property type="component" value="Unassembled WGS sequence"/>
</dbReference>
<feature type="region of interest" description="Disordered" evidence="1">
    <location>
        <begin position="253"/>
        <end position="289"/>
    </location>
</feature>
<evidence type="ECO:0000313" key="3">
    <source>
        <dbReference type="Proteomes" id="UP000280346"/>
    </source>
</evidence>
<feature type="compositionally biased region" description="Low complexity" evidence="1">
    <location>
        <begin position="1"/>
        <end position="14"/>
    </location>
</feature>